<dbReference type="EMBL" id="LK052942">
    <property type="protein sequence ID" value="CDR42818.1"/>
    <property type="molecule type" value="Genomic_DNA"/>
</dbReference>
<dbReference type="AlphaFoldDB" id="A0A061AZ27"/>
<feature type="region of interest" description="Disordered" evidence="1">
    <location>
        <begin position="26"/>
        <end position="55"/>
    </location>
</feature>
<protein>
    <submittedName>
        <fullName evidence="2">RHTO0S07e04434g1_1</fullName>
    </submittedName>
</protein>
<sequence length="55" mass="5729">MRVPTRASGQAVRALQLTSDAFQSIAAPKPSNLPDATRRTVASASLSPLPPSRSP</sequence>
<proteinExistence type="predicted"/>
<gene>
    <name evidence="2" type="ORF">RHTO0S_07e04434g</name>
</gene>
<evidence type="ECO:0000256" key="1">
    <source>
        <dbReference type="SAM" id="MobiDB-lite"/>
    </source>
</evidence>
<reference evidence="2" key="1">
    <citation type="journal article" date="2014" name="Genome Announc.">
        <title>Draft genome sequence of Rhodosporidium toruloides CECT1137, an oleaginous yeast of biotechnological interest.</title>
        <authorList>
            <person name="Morin N."/>
            <person name="Calcas X."/>
            <person name="Devillers H."/>
            <person name="Durrens P."/>
            <person name="Sherman D.J."/>
            <person name="Nicaud J.-M."/>
            <person name="Neuveglise C."/>
        </authorList>
    </citation>
    <scope>NUCLEOTIDE SEQUENCE</scope>
    <source>
        <strain evidence="2">CECT1137</strain>
    </source>
</reference>
<evidence type="ECO:0000313" key="2">
    <source>
        <dbReference type="EMBL" id="CDR42818.1"/>
    </source>
</evidence>
<accession>A0A061AZ27</accession>
<name>A0A061AZ27_RHOTO</name>
<organism evidence="2">
    <name type="scientific">Rhodotorula toruloides</name>
    <name type="common">Yeast</name>
    <name type="synonym">Rhodosporidium toruloides</name>
    <dbReference type="NCBI Taxonomy" id="5286"/>
    <lineage>
        <taxon>Eukaryota</taxon>
        <taxon>Fungi</taxon>
        <taxon>Dikarya</taxon>
        <taxon>Basidiomycota</taxon>
        <taxon>Pucciniomycotina</taxon>
        <taxon>Microbotryomycetes</taxon>
        <taxon>Sporidiobolales</taxon>
        <taxon>Sporidiobolaceae</taxon>
        <taxon>Rhodotorula</taxon>
    </lineage>
</organism>